<dbReference type="GO" id="GO:0016787">
    <property type="term" value="F:hydrolase activity"/>
    <property type="evidence" value="ECO:0007669"/>
    <property type="project" value="UniProtKB-KW"/>
</dbReference>
<organism evidence="2 3">
    <name type="scientific">Paractinoplanes globisporus</name>
    <dbReference type="NCBI Taxonomy" id="113565"/>
    <lineage>
        <taxon>Bacteria</taxon>
        <taxon>Bacillati</taxon>
        <taxon>Actinomycetota</taxon>
        <taxon>Actinomycetes</taxon>
        <taxon>Micromonosporales</taxon>
        <taxon>Micromonosporaceae</taxon>
        <taxon>Paractinoplanes</taxon>
    </lineage>
</organism>
<reference evidence="2 3" key="1">
    <citation type="submission" date="2024-10" db="EMBL/GenBank/DDBJ databases">
        <title>The Natural Products Discovery Center: Release of the First 8490 Sequenced Strains for Exploring Actinobacteria Biosynthetic Diversity.</title>
        <authorList>
            <person name="Kalkreuter E."/>
            <person name="Kautsar S.A."/>
            <person name="Yang D."/>
            <person name="Bader C.D."/>
            <person name="Teijaro C.N."/>
            <person name="Fluegel L."/>
            <person name="Davis C.M."/>
            <person name="Simpson J.R."/>
            <person name="Lauterbach L."/>
            <person name="Steele A.D."/>
            <person name="Gui C."/>
            <person name="Meng S."/>
            <person name="Li G."/>
            <person name="Viehrig K."/>
            <person name="Ye F."/>
            <person name="Su P."/>
            <person name="Kiefer A.F."/>
            <person name="Nichols A."/>
            <person name="Cepeda A.J."/>
            <person name="Yan W."/>
            <person name="Fan B."/>
            <person name="Jiang Y."/>
            <person name="Adhikari A."/>
            <person name="Zheng C.-J."/>
            <person name="Schuster L."/>
            <person name="Cowan T.M."/>
            <person name="Smanski M.J."/>
            <person name="Chevrette M.G."/>
            <person name="De Carvalho L.P.S."/>
            <person name="Shen B."/>
        </authorList>
    </citation>
    <scope>NUCLEOTIDE SEQUENCE [LARGE SCALE GENOMIC DNA]</scope>
    <source>
        <strain evidence="2 3">NPDC000087</strain>
    </source>
</reference>
<name>A0ABW6W8K0_9ACTN</name>
<dbReference type="EMBL" id="JBIAZU010000001">
    <property type="protein sequence ID" value="MFF5289443.1"/>
    <property type="molecule type" value="Genomic_DNA"/>
</dbReference>
<dbReference type="Pfam" id="PF00756">
    <property type="entry name" value="Esterase"/>
    <property type="match status" value="1"/>
</dbReference>
<evidence type="ECO:0000256" key="1">
    <source>
        <dbReference type="SAM" id="MobiDB-lite"/>
    </source>
</evidence>
<gene>
    <name evidence="2" type="ORF">ACFY35_08400</name>
</gene>
<dbReference type="SUPFAM" id="SSF53474">
    <property type="entry name" value="alpha/beta-Hydrolases"/>
    <property type="match status" value="1"/>
</dbReference>
<dbReference type="Gene3D" id="3.40.50.1820">
    <property type="entry name" value="alpha/beta hydrolase"/>
    <property type="match status" value="1"/>
</dbReference>
<protein>
    <submittedName>
        <fullName evidence="2">Alpha/beta hydrolase-fold protein</fullName>
    </submittedName>
</protein>
<dbReference type="Proteomes" id="UP001602245">
    <property type="component" value="Unassembled WGS sequence"/>
</dbReference>
<keyword evidence="3" id="KW-1185">Reference proteome</keyword>
<dbReference type="RefSeq" id="WP_387696482.1">
    <property type="nucleotide sequence ID" value="NZ_JBIAZU010000001.1"/>
</dbReference>
<evidence type="ECO:0000313" key="2">
    <source>
        <dbReference type="EMBL" id="MFF5289443.1"/>
    </source>
</evidence>
<sequence length="618" mass="67226">MMAAGQGRFSRRFVLTGSFASVGGLVTMADAGAAQAGGRPGPDFSLTLAAGTYSGAGRAFVIIARPSDLSPDAPEPRDNLQNLEPITVPFFGQDVAHAVPGRPVLLRSGATVVGYPLARFEDIPAGDYVVQAFFCTYETNHRSDGSVVQVHWPQGDGGDIWHSPGNVYSTPRTVHLTGHAQTVHLTLDQVIEPIGTIPPGGTGQQGNPADSAHVKHLKIRSALLSRFWGRDVYLGADILLPAGYDLAANRHVRYPMELIARHFPRANPHRFDEALGDDFSRWWMSADAARFISVQVRSENPFYDDSYHANSANLGPYGDAINRELIPAIDKSFRTIGQRWGRVVAGGSTGGWIAAASLVLYPDTYAGAWAGFPDSMDFRAHQVIDIYAEDNAYVTGSSWVPVPRPAARGNTGDTWWTTEQENAYERAVASHGRSQGQWDIWQAVFGPQGKDGYPAPIWDKRTGVIDHTVAAYWKKRFDLSSIVATDWTRLGPKIAGRLTVYVGTEDTYFLNNGVAYFEQRTNALTSPAPDFQFLYGVSQPHGWTPFTDQQLLTTMADFIARHAPQGTDVSGWRGQEQPPQLMLTRGRQVVDEGAGGDASQASAAKSPPEEGVSGQITR</sequence>
<accession>A0ABW6W8K0</accession>
<proteinExistence type="predicted"/>
<dbReference type="PANTHER" id="PTHR48098:SF3">
    <property type="entry name" value="IRON(III) ENTEROBACTIN ESTERASE"/>
    <property type="match status" value="1"/>
</dbReference>
<dbReference type="InterPro" id="IPR029058">
    <property type="entry name" value="AB_hydrolase_fold"/>
</dbReference>
<keyword evidence="2" id="KW-0378">Hydrolase</keyword>
<dbReference type="InterPro" id="IPR050583">
    <property type="entry name" value="Mycobacterial_A85_antigen"/>
</dbReference>
<dbReference type="PANTHER" id="PTHR48098">
    <property type="entry name" value="ENTEROCHELIN ESTERASE-RELATED"/>
    <property type="match status" value="1"/>
</dbReference>
<evidence type="ECO:0000313" key="3">
    <source>
        <dbReference type="Proteomes" id="UP001602245"/>
    </source>
</evidence>
<dbReference type="InterPro" id="IPR000801">
    <property type="entry name" value="Esterase-like"/>
</dbReference>
<feature type="region of interest" description="Disordered" evidence="1">
    <location>
        <begin position="566"/>
        <end position="618"/>
    </location>
</feature>
<feature type="compositionally biased region" description="Low complexity" evidence="1">
    <location>
        <begin position="597"/>
        <end position="606"/>
    </location>
</feature>
<comment type="caution">
    <text evidence="2">The sequence shown here is derived from an EMBL/GenBank/DDBJ whole genome shotgun (WGS) entry which is preliminary data.</text>
</comment>